<evidence type="ECO:0000313" key="6">
    <source>
        <dbReference type="EMBL" id="EFU76281.1"/>
    </source>
</evidence>
<dbReference type="RefSeq" id="WP_008751661.1">
    <property type="nucleotide sequence ID" value="NZ_GL622296.1"/>
</dbReference>
<dbReference type="Gene3D" id="3.40.50.300">
    <property type="entry name" value="P-loop containing nucleotide triphosphate hydrolases"/>
    <property type="match status" value="1"/>
</dbReference>
<dbReference type="AlphaFoldDB" id="E6LPL2"/>
<dbReference type="HOGENOM" id="CLU_000604_1_23_9"/>
<dbReference type="PROSITE" id="PS00211">
    <property type="entry name" value="ABC_TRANSPORTER_1"/>
    <property type="match status" value="1"/>
</dbReference>
<accession>E6LPL2</accession>
<dbReference type="SMART" id="SM00382">
    <property type="entry name" value="AAA"/>
    <property type="match status" value="1"/>
</dbReference>
<sequence length="316" mass="35661">MREVVLRLKNIFKEFPTSKKNKRVHAVSDISLDIYENETLALVGESGCGKSTLGKCAIGLIHPDSGESIFLGENIYDKRGNDLKNIKKNLQIIFQDPYASLNPRMSVGEIIAEPIITHNKGLNKSQIKERVLELMEDVGIRKEYYHRYPHQFSGGQRQRIGIARAIALDPKLIVCDEPVSALDVSIQSQVLNLLKDIQERRKASYLFISHDLSVVNFIADRVCVMFLGKVCEIGNTDDIFEKPLHPYTRLLLDAVPSIENAGKKREILKGEIPSPIDIPTGCRFHTRCPYCSEICITKEPGLREVCGRYMACHIVK</sequence>
<dbReference type="Proteomes" id="UP000003434">
    <property type="component" value="Unassembled WGS sequence"/>
</dbReference>
<dbReference type="GO" id="GO:0015833">
    <property type="term" value="P:peptide transport"/>
    <property type="evidence" value="ECO:0007669"/>
    <property type="project" value="InterPro"/>
</dbReference>
<dbReference type="GO" id="GO:0055085">
    <property type="term" value="P:transmembrane transport"/>
    <property type="evidence" value="ECO:0007669"/>
    <property type="project" value="UniProtKB-ARBA"/>
</dbReference>
<reference evidence="6 7" key="1">
    <citation type="submission" date="2010-12" db="EMBL/GenBank/DDBJ databases">
        <authorList>
            <person name="Muzny D."/>
            <person name="Qin X."/>
            <person name="Deng J."/>
            <person name="Jiang H."/>
            <person name="Liu Y."/>
            <person name="Qu J."/>
            <person name="Song X.-Z."/>
            <person name="Zhang L."/>
            <person name="Thornton R."/>
            <person name="Coyle M."/>
            <person name="Francisco L."/>
            <person name="Jackson L."/>
            <person name="Javaid M."/>
            <person name="Korchina V."/>
            <person name="Kovar C."/>
            <person name="Mata R."/>
            <person name="Mathew T."/>
            <person name="Ngo R."/>
            <person name="Nguyen L."/>
            <person name="Nguyen N."/>
            <person name="Okwuonu G."/>
            <person name="Ongeri F."/>
            <person name="Pham C."/>
            <person name="Simmons D."/>
            <person name="Wilczek-Boney K."/>
            <person name="Hale W."/>
            <person name="Jakkamsetti A."/>
            <person name="Pham P."/>
            <person name="Ruth R."/>
            <person name="San Lucas F."/>
            <person name="Warren J."/>
            <person name="Zhang J."/>
            <person name="Zhao Z."/>
            <person name="Zhou C."/>
            <person name="Zhu D."/>
            <person name="Lee S."/>
            <person name="Bess C."/>
            <person name="Blankenburg K."/>
            <person name="Forbes L."/>
            <person name="Fu Q."/>
            <person name="Gubbala S."/>
            <person name="Hirani K."/>
            <person name="Jayaseelan J.C."/>
            <person name="Lara F."/>
            <person name="Munidasa M."/>
            <person name="Palculict T."/>
            <person name="Patil S."/>
            <person name="Pu L.-L."/>
            <person name="Saada N."/>
            <person name="Tang L."/>
            <person name="Weissenberger G."/>
            <person name="Zhu Y."/>
            <person name="Hemphill L."/>
            <person name="Shang Y."/>
            <person name="Youmans B."/>
            <person name="Ayvaz T."/>
            <person name="Ross M."/>
            <person name="Santibanez J."/>
            <person name="Aqrawi P."/>
            <person name="Gross S."/>
            <person name="Joshi V."/>
            <person name="Fowler G."/>
            <person name="Nazareth L."/>
            <person name="Reid J."/>
            <person name="Worley K."/>
            <person name="Petrosino J."/>
            <person name="Highlander S."/>
            <person name="Gibbs R."/>
        </authorList>
    </citation>
    <scope>NUCLEOTIDE SEQUENCE [LARGE SCALE GENOMIC DNA]</scope>
    <source>
        <strain evidence="6 7">DSM 3986</strain>
    </source>
</reference>
<dbReference type="SUPFAM" id="SSF52540">
    <property type="entry name" value="P-loop containing nucleoside triphosphate hydrolases"/>
    <property type="match status" value="1"/>
</dbReference>
<dbReference type="FunFam" id="3.40.50.300:FF:000016">
    <property type="entry name" value="Oligopeptide ABC transporter ATP-binding component"/>
    <property type="match status" value="1"/>
</dbReference>
<name>E6LPL2_9FIRM</name>
<dbReference type="eggNOG" id="COG4608">
    <property type="taxonomic scope" value="Bacteria"/>
</dbReference>
<comment type="similarity">
    <text evidence="1">Belongs to the ABC transporter superfamily.</text>
</comment>
<evidence type="ECO:0000256" key="2">
    <source>
        <dbReference type="ARBA" id="ARBA00022448"/>
    </source>
</evidence>
<evidence type="ECO:0000256" key="3">
    <source>
        <dbReference type="ARBA" id="ARBA00022741"/>
    </source>
</evidence>
<dbReference type="NCBIfam" id="TIGR01727">
    <property type="entry name" value="oligo_HPY"/>
    <property type="match status" value="1"/>
</dbReference>
<dbReference type="PANTHER" id="PTHR43776:SF7">
    <property type="entry name" value="D,D-DIPEPTIDE TRANSPORT ATP-BINDING PROTEIN DDPF-RELATED"/>
    <property type="match status" value="1"/>
</dbReference>
<dbReference type="InterPro" id="IPR050319">
    <property type="entry name" value="ABC_transp_ATP-bind"/>
</dbReference>
<keyword evidence="2" id="KW-0813">Transport</keyword>
<dbReference type="InterPro" id="IPR027417">
    <property type="entry name" value="P-loop_NTPase"/>
</dbReference>
<dbReference type="PANTHER" id="PTHR43776">
    <property type="entry name" value="TRANSPORT ATP-BINDING PROTEIN"/>
    <property type="match status" value="1"/>
</dbReference>
<dbReference type="Pfam" id="PF00005">
    <property type="entry name" value="ABC_tran"/>
    <property type="match status" value="1"/>
</dbReference>
<dbReference type="InterPro" id="IPR013563">
    <property type="entry name" value="Oligopep_ABC_C"/>
</dbReference>
<proteinExistence type="inferred from homology"/>
<dbReference type="EMBL" id="AEPW01000077">
    <property type="protein sequence ID" value="EFU76281.1"/>
    <property type="molecule type" value="Genomic_DNA"/>
</dbReference>
<evidence type="ECO:0000313" key="7">
    <source>
        <dbReference type="Proteomes" id="UP000003434"/>
    </source>
</evidence>
<dbReference type="GO" id="GO:0016887">
    <property type="term" value="F:ATP hydrolysis activity"/>
    <property type="evidence" value="ECO:0007669"/>
    <property type="project" value="InterPro"/>
</dbReference>
<evidence type="ECO:0000256" key="4">
    <source>
        <dbReference type="ARBA" id="ARBA00022840"/>
    </source>
</evidence>
<feature type="domain" description="ABC transporter" evidence="5">
    <location>
        <begin position="6"/>
        <end position="252"/>
    </location>
</feature>
<evidence type="ECO:0000259" key="5">
    <source>
        <dbReference type="PROSITE" id="PS50893"/>
    </source>
</evidence>
<keyword evidence="4 6" id="KW-0067">ATP-binding</keyword>
<gene>
    <name evidence="6" type="ORF">HMPREF0381_1897</name>
</gene>
<dbReference type="CDD" id="cd03257">
    <property type="entry name" value="ABC_NikE_OppD_transporters"/>
    <property type="match status" value="1"/>
</dbReference>
<evidence type="ECO:0000256" key="1">
    <source>
        <dbReference type="ARBA" id="ARBA00005417"/>
    </source>
</evidence>
<dbReference type="PROSITE" id="PS50893">
    <property type="entry name" value="ABC_TRANSPORTER_2"/>
    <property type="match status" value="1"/>
</dbReference>
<dbReference type="InterPro" id="IPR003439">
    <property type="entry name" value="ABC_transporter-like_ATP-bd"/>
</dbReference>
<keyword evidence="3" id="KW-0547">Nucleotide-binding</keyword>
<protein>
    <submittedName>
        <fullName evidence="6">ABC transporter, ATP-binding protein</fullName>
    </submittedName>
</protein>
<dbReference type="Pfam" id="PF08352">
    <property type="entry name" value="oligo_HPY"/>
    <property type="match status" value="1"/>
</dbReference>
<dbReference type="InterPro" id="IPR017871">
    <property type="entry name" value="ABC_transporter-like_CS"/>
</dbReference>
<dbReference type="InterPro" id="IPR003593">
    <property type="entry name" value="AAA+_ATPase"/>
</dbReference>
<dbReference type="GO" id="GO:0005524">
    <property type="term" value="F:ATP binding"/>
    <property type="evidence" value="ECO:0007669"/>
    <property type="project" value="UniProtKB-KW"/>
</dbReference>
<organism evidence="6 7">
    <name type="scientific">Lachnoanaerobaculum saburreum DSM 3986</name>
    <dbReference type="NCBI Taxonomy" id="887325"/>
    <lineage>
        <taxon>Bacteria</taxon>
        <taxon>Bacillati</taxon>
        <taxon>Bacillota</taxon>
        <taxon>Clostridia</taxon>
        <taxon>Lachnospirales</taxon>
        <taxon>Lachnospiraceae</taxon>
        <taxon>Lachnoanaerobaculum</taxon>
    </lineage>
</organism>
<comment type="caution">
    <text evidence="6">The sequence shown here is derived from an EMBL/GenBank/DDBJ whole genome shotgun (WGS) entry which is preliminary data.</text>
</comment>